<protein>
    <submittedName>
        <fullName evidence="3">Uncharacterized protein</fullName>
    </submittedName>
</protein>
<accession>A0A5J4KJL5</accession>
<gene>
    <name evidence="3" type="ORF">KDW_07120</name>
</gene>
<reference evidence="3 4" key="1">
    <citation type="submission" date="2019-10" db="EMBL/GenBank/DDBJ databases">
        <title>Dictyobacter vulcani sp. nov., within the class Ktedonobacteria, isolated from soil of volcanic Mt. Zao.</title>
        <authorList>
            <person name="Zheng Y."/>
            <person name="Wang C.M."/>
            <person name="Sakai Y."/>
            <person name="Abe K."/>
            <person name="Yokota A."/>
            <person name="Yabe S."/>
        </authorList>
    </citation>
    <scope>NUCLEOTIDE SEQUENCE [LARGE SCALE GENOMIC DNA]</scope>
    <source>
        <strain evidence="3 4">W12</strain>
    </source>
</reference>
<sequence length="176" mass="19203">MIAFSFDRSYAASSLEGETTAQVPISVFLGAIALCLGIGCLLFLPLTPPYQQIGAHYIAALLPLLIVWWAIVIPTVTYWLFQQVVATNRYIPQEGSTFHEPGVATLDRTELQPAYRWSAAALQQKQDVLIVHMPLQHASQTTRVGMTGLIPSGINSGDQTSCTRMPVTLPETTNTS</sequence>
<dbReference type="Proteomes" id="UP000326912">
    <property type="component" value="Unassembled WGS sequence"/>
</dbReference>
<dbReference type="RefSeq" id="WP_151754663.1">
    <property type="nucleotide sequence ID" value="NZ_BKZW01000001.1"/>
</dbReference>
<evidence type="ECO:0000256" key="2">
    <source>
        <dbReference type="SAM" id="Phobius"/>
    </source>
</evidence>
<feature type="transmembrane region" description="Helical" evidence="2">
    <location>
        <begin position="25"/>
        <end position="46"/>
    </location>
</feature>
<keyword evidence="4" id="KW-1185">Reference proteome</keyword>
<keyword evidence="2" id="KW-0472">Membrane</keyword>
<comment type="caution">
    <text evidence="3">The sequence shown here is derived from an EMBL/GenBank/DDBJ whole genome shotgun (WGS) entry which is preliminary data.</text>
</comment>
<evidence type="ECO:0000256" key="1">
    <source>
        <dbReference type="SAM" id="MobiDB-lite"/>
    </source>
</evidence>
<keyword evidence="2" id="KW-0812">Transmembrane</keyword>
<feature type="transmembrane region" description="Helical" evidence="2">
    <location>
        <begin position="58"/>
        <end position="81"/>
    </location>
</feature>
<dbReference type="EMBL" id="BKZW01000001">
    <property type="protein sequence ID" value="GER86550.1"/>
    <property type="molecule type" value="Genomic_DNA"/>
</dbReference>
<dbReference type="AlphaFoldDB" id="A0A5J4KJL5"/>
<evidence type="ECO:0000313" key="4">
    <source>
        <dbReference type="Proteomes" id="UP000326912"/>
    </source>
</evidence>
<name>A0A5J4KJL5_9CHLR</name>
<feature type="region of interest" description="Disordered" evidence="1">
    <location>
        <begin position="157"/>
        <end position="176"/>
    </location>
</feature>
<keyword evidence="2" id="KW-1133">Transmembrane helix</keyword>
<evidence type="ECO:0000313" key="3">
    <source>
        <dbReference type="EMBL" id="GER86550.1"/>
    </source>
</evidence>
<proteinExistence type="predicted"/>
<organism evidence="3 4">
    <name type="scientific">Dictyobacter vulcani</name>
    <dbReference type="NCBI Taxonomy" id="2607529"/>
    <lineage>
        <taxon>Bacteria</taxon>
        <taxon>Bacillati</taxon>
        <taxon>Chloroflexota</taxon>
        <taxon>Ktedonobacteria</taxon>
        <taxon>Ktedonobacterales</taxon>
        <taxon>Dictyobacteraceae</taxon>
        <taxon>Dictyobacter</taxon>
    </lineage>
</organism>